<evidence type="ECO:0000313" key="10">
    <source>
        <dbReference type="Proteomes" id="UP000272015"/>
    </source>
</evidence>
<feature type="transmembrane region" description="Helical" evidence="8">
    <location>
        <begin position="290"/>
        <end position="308"/>
    </location>
</feature>
<dbReference type="Pfam" id="PF09594">
    <property type="entry name" value="GT87"/>
    <property type="match status" value="1"/>
</dbReference>
<protein>
    <submittedName>
        <fullName evidence="9">DUF2029 domain-containing protein</fullName>
    </submittedName>
</protein>
<keyword evidence="2" id="KW-1003">Cell membrane</keyword>
<keyword evidence="3" id="KW-0808">Transferase</keyword>
<evidence type="ECO:0000256" key="1">
    <source>
        <dbReference type="ARBA" id="ARBA00004651"/>
    </source>
</evidence>
<organism evidence="9 10">
    <name type="scientific">Cryobacterium melibiosiphilum</name>
    <dbReference type="NCBI Taxonomy" id="995039"/>
    <lineage>
        <taxon>Bacteria</taxon>
        <taxon>Bacillati</taxon>
        <taxon>Actinomycetota</taxon>
        <taxon>Actinomycetes</taxon>
        <taxon>Micrococcales</taxon>
        <taxon>Microbacteriaceae</taxon>
        <taxon>Cryobacterium</taxon>
    </lineage>
</organism>
<dbReference type="EMBL" id="QZVS01000089">
    <property type="protein sequence ID" value="RJT87550.1"/>
    <property type="molecule type" value="Genomic_DNA"/>
</dbReference>
<comment type="caution">
    <text evidence="9">The sequence shown here is derived from an EMBL/GenBank/DDBJ whole genome shotgun (WGS) entry which is preliminary data.</text>
</comment>
<name>A0A3A5MBQ2_9MICO</name>
<comment type="subcellular location">
    <subcellularLocation>
        <location evidence="1">Cell membrane</location>
        <topology evidence="1">Multi-pass membrane protein</topology>
    </subcellularLocation>
</comment>
<feature type="transmembrane region" description="Helical" evidence="8">
    <location>
        <begin position="108"/>
        <end position="141"/>
    </location>
</feature>
<evidence type="ECO:0000256" key="6">
    <source>
        <dbReference type="ARBA" id="ARBA00023136"/>
    </source>
</evidence>
<dbReference type="InterPro" id="IPR018584">
    <property type="entry name" value="GT87"/>
</dbReference>
<evidence type="ECO:0000256" key="4">
    <source>
        <dbReference type="ARBA" id="ARBA00022692"/>
    </source>
</evidence>
<feature type="transmembrane region" description="Helical" evidence="8">
    <location>
        <begin position="253"/>
        <end position="278"/>
    </location>
</feature>
<proteinExistence type="inferred from homology"/>
<feature type="transmembrane region" description="Helical" evidence="8">
    <location>
        <begin position="337"/>
        <end position="356"/>
    </location>
</feature>
<evidence type="ECO:0000256" key="8">
    <source>
        <dbReference type="SAM" id="Phobius"/>
    </source>
</evidence>
<evidence type="ECO:0000256" key="5">
    <source>
        <dbReference type="ARBA" id="ARBA00022989"/>
    </source>
</evidence>
<dbReference type="OrthoDB" id="581198at2"/>
<feature type="transmembrane region" description="Helical" evidence="8">
    <location>
        <begin position="74"/>
        <end position="96"/>
    </location>
</feature>
<evidence type="ECO:0000313" key="9">
    <source>
        <dbReference type="EMBL" id="RJT87550.1"/>
    </source>
</evidence>
<keyword evidence="10" id="KW-1185">Reference proteome</keyword>
<accession>A0A3A5MBQ2</accession>
<comment type="similarity">
    <text evidence="7">Belongs to the glycosyltransferase 87 family.</text>
</comment>
<feature type="transmembrane region" description="Helical" evidence="8">
    <location>
        <begin position="178"/>
        <end position="201"/>
    </location>
</feature>
<dbReference type="AlphaFoldDB" id="A0A3A5MBQ2"/>
<evidence type="ECO:0000256" key="7">
    <source>
        <dbReference type="ARBA" id="ARBA00024033"/>
    </source>
</evidence>
<dbReference type="Proteomes" id="UP000272015">
    <property type="component" value="Unassembled WGS sequence"/>
</dbReference>
<evidence type="ECO:0000256" key="3">
    <source>
        <dbReference type="ARBA" id="ARBA00022679"/>
    </source>
</evidence>
<dbReference type="GO" id="GO:0016758">
    <property type="term" value="F:hexosyltransferase activity"/>
    <property type="evidence" value="ECO:0007669"/>
    <property type="project" value="InterPro"/>
</dbReference>
<keyword evidence="5 8" id="KW-1133">Transmembrane helix</keyword>
<dbReference type="GO" id="GO:0005886">
    <property type="term" value="C:plasma membrane"/>
    <property type="evidence" value="ECO:0007669"/>
    <property type="project" value="UniProtKB-SubCell"/>
</dbReference>
<evidence type="ECO:0000256" key="2">
    <source>
        <dbReference type="ARBA" id="ARBA00022475"/>
    </source>
</evidence>
<gene>
    <name evidence="9" type="ORF">D6T64_14240</name>
</gene>
<sequence>MLSSAFVLVHAVLIVLALTGPNGPLGDVRAVYLGWAQAASSGGGLPAITTDFVYPVLAAVPILGALAFGDNAYVATWLGLVTLGNAGAFAVLLHHARRAPDRRVEGAAWWWLGFLLLLGPIAVGRIDAITVPLAIVGLLWVSTRPVWATILLTVATWVKVWPAAVIAALLVASAHRACVFRVALVTSAVIAAVAVGLSLALGSPPHVLSFIGEQTGRGIQIESPVAGLWMWQAAAGIPGITIYYDFDILTYQITWPGTTVAAALMTPLLALAASGVLLIGVRAQRRGVDWTRLFPTLVLALVLVLVLANKVGSPQFTSWLAAPFILGLVLETRAWRLPAALGLAIAGLTQVVYPFFYDTLLAADPLLVTVLTVRNLLEVVLLGWALHRLWTYAGSAAQNGPPAASVIGGSTRNWRT</sequence>
<reference evidence="9 10" key="1">
    <citation type="submission" date="2018-09" db="EMBL/GenBank/DDBJ databases">
        <title>Novel species of Cryobacterium.</title>
        <authorList>
            <person name="Liu Q."/>
            <person name="Xin Y.-H."/>
        </authorList>
    </citation>
    <scope>NUCLEOTIDE SEQUENCE [LARGE SCALE GENOMIC DNA]</scope>
    <source>
        <strain evidence="9 10">Hh39</strain>
    </source>
</reference>
<keyword evidence="6 8" id="KW-0472">Membrane</keyword>
<keyword evidence="4 8" id="KW-0812">Transmembrane</keyword>
<feature type="transmembrane region" description="Helical" evidence="8">
    <location>
        <begin position="147"/>
        <end position="171"/>
    </location>
</feature>